<organism evidence="1 2">
    <name type="scientific">Candidatus Roizmanbacteria bacterium GW2011_GWC2_37_13</name>
    <dbReference type="NCBI Taxonomy" id="1618486"/>
    <lineage>
        <taxon>Bacteria</taxon>
        <taxon>Candidatus Roizmaniibacteriota</taxon>
    </lineage>
</organism>
<evidence type="ECO:0000313" key="2">
    <source>
        <dbReference type="Proteomes" id="UP000034917"/>
    </source>
</evidence>
<dbReference type="AlphaFoldDB" id="A0A0G0JB04"/>
<accession>A0A0G0JB04</accession>
<protein>
    <submittedName>
        <fullName evidence="1">Uncharacterized protein</fullName>
    </submittedName>
</protein>
<proteinExistence type="predicted"/>
<gene>
    <name evidence="1" type="ORF">US40_C0008G0005</name>
</gene>
<evidence type="ECO:0000313" key="1">
    <source>
        <dbReference type="EMBL" id="KKQ25411.1"/>
    </source>
</evidence>
<sequence>MEPGVHKKGNVLLIHVHADQKNLSPQALLGEGYSFTPEPLGVWAIVACNLLTTISPPKNWGKKIVTWYRKIHVKYYKSSSQHEIVDPQAHVQAADISFKFDKSVETSYEPGGGR</sequence>
<reference evidence="1 2" key="1">
    <citation type="journal article" date="2015" name="Nature">
        <title>rRNA introns, odd ribosomes, and small enigmatic genomes across a large radiation of phyla.</title>
        <authorList>
            <person name="Brown C.T."/>
            <person name="Hug L.A."/>
            <person name="Thomas B.C."/>
            <person name="Sharon I."/>
            <person name="Castelle C.J."/>
            <person name="Singh A."/>
            <person name="Wilkins M.J."/>
            <person name="Williams K.H."/>
            <person name="Banfield J.F."/>
        </authorList>
    </citation>
    <scope>NUCLEOTIDE SEQUENCE [LARGE SCALE GENOMIC DNA]</scope>
</reference>
<dbReference type="EMBL" id="LBSV01000008">
    <property type="protein sequence ID" value="KKQ25411.1"/>
    <property type="molecule type" value="Genomic_DNA"/>
</dbReference>
<name>A0A0G0JB04_9BACT</name>
<dbReference type="Proteomes" id="UP000034917">
    <property type="component" value="Unassembled WGS sequence"/>
</dbReference>
<comment type="caution">
    <text evidence="1">The sequence shown here is derived from an EMBL/GenBank/DDBJ whole genome shotgun (WGS) entry which is preliminary data.</text>
</comment>